<keyword evidence="2 3" id="KW-0732">Signal</keyword>
<dbReference type="SUPFAM" id="SSF53822">
    <property type="entry name" value="Periplasmic binding protein-like I"/>
    <property type="match status" value="1"/>
</dbReference>
<dbReference type="Pfam" id="PF13458">
    <property type="entry name" value="Peripla_BP_6"/>
    <property type="match status" value="1"/>
</dbReference>
<dbReference type="InterPro" id="IPR028082">
    <property type="entry name" value="Peripla_BP_I"/>
</dbReference>
<dbReference type="PROSITE" id="PS51257">
    <property type="entry name" value="PROKAR_LIPOPROTEIN"/>
    <property type="match status" value="1"/>
</dbReference>
<evidence type="ECO:0000313" key="6">
    <source>
        <dbReference type="Proteomes" id="UP000319769"/>
    </source>
</evidence>
<keyword evidence="6" id="KW-1185">Reference proteome</keyword>
<proteinExistence type="inferred from homology"/>
<name>A0A5N0V6R4_9PSEU</name>
<evidence type="ECO:0000256" key="3">
    <source>
        <dbReference type="SAM" id="SignalP"/>
    </source>
</evidence>
<dbReference type="InterPro" id="IPR051010">
    <property type="entry name" value="BCAA_transport"/>
</dbReference>
<feature type="chain" id="PRO_5024416358" evidence="3">
    <location>
        <begin position="25"/>
        <end position="416"/>
    </location>
</feature>
<dbReference type="RefSeq" id="WP_144748073.1">
    <property type="nucleotide sequence ID" value="NZ_VMNW02000020.1"/>
</dbReference>
<dbReference type="PANTHER" id="PTHR30483">
    <property type="entry name" value="LEUCINE-SPECIFIC-BINDING PROTEIN"/>
    <property type="match status" value="1"/>
</dbReference>
<evidence type="ECO:0000256" key="2">
    <source>
        <dbReference type="ARBA" id="ARBA00022729"/>
    </source>
</evidence>
<comment type="caution">
    <text evidence="5">The sequence shown here is derived from an EMBL/GenBank/DDBJ whole genome shotgun (WGS) entry which is preliminary data.</text>
</comment>
<evidence type="ECO:0000313" key="5">
    <source>
        <dbReference type="EMBL" id="KAA9160721.1"/>
    </source>
</evidence>
<evidence type="ECO:0000259" key="4">
    <source>
        <dbReference type="Pfam" id="PF13458"/>
    </source>
</evidence>
<dbReference type="Proteomes" id="UP000319769">
    <property type="component" value="Unassembled WGS sequence"/>
</dbReference>
<organism evidence="5 6">
    <name type="scientific">Amycolatopsis acidicola</name>
    <dbReference type="NCBI Taxonomy" id="2596893"/>
    <lineage>
        <taxon>Bacteria</taxon>
        <taxon>Bacillati</taxon>
        <taxon>Actinomycetota</taxon>
        <taxon>Actinomycetes</taxon>
        <taxon>Pseudonocardiales</taxon>
        <taxon>Pseudonocardiaceae</taxon>
        <taxon>Amycolatopsis</taxon>
    </lineage>
</organism>
<dbReference type="AlphaFoldDB" id="A0A5N0V6R4"/>
<dbReference type="EMBL" id="VMNW02000020">
    <property type="protein sequence ID" value="KAA9160721.1"/>
    <property type="molecule type" value="Genomic_DNA"/>
</dbReference>
<feature type="signal peptide" evidence="3">
    <location>
        <begin position="1"/>
        <end position="24"/>
    </location>
</feature>
<dbReference type="OrthoDB" id="5169139at2"/>
<protein>
    <submittedName>
        <fullName evidence="5">ABC transporter substrate-binding protein</fullName>
    </submittedName>
</protein>
<evidence type="ECO:0000256" key="1">
    <source>
        <dbReference type="ARBA" id="ARBA00010062"/>
    </source>
</evidence>
<dbReference type="InterPro" id="IPR028081">
    <property type="entry name" value="Leu-bd"/>
</dbReference>
<reference evidence="5" key="1">
    <citation type="submission" date="2019-09" db="EMBL/GenBank/DDBJ databases">
        <authorList>
            <person name="Teo W.F.A."/>
            <person name="Duangmal K."/>
        </authorList>
    </citation>
    <scope>NUCLEOTIDE SEQUENCE [LARGE SCALE GENOMIC DNA]</scope>
    <source>
        <strain evidence="5">K81G1</strain>
    </source>
</reference>
<dbReference type="PANTHER" id="PTHR30483:SF38">
    <property type="entry name" value="BLR7848 PROTEIN"/>
    <property type="match status" value="1"/>
</dbReference>
<comment type="similarity">
    <text evidence="1">Belongs to the leucine-binding protein family.</text>
</comment>
<feature type="domain" description="Leucine-binding protein" evidence="4">
    <location>
        <begin position="59"/>
        <end position="368"/>
    </location>
</feature>
<dbReference type="Gene3D" id="3.40.50.2300">
    <property type="match status" value="2"/>
</dbReference>
<gene>
    <name evidence="5" type="ORF">FPZ12_016370</name>
</gene>
<sequence length="416" mass="42000">MNSHKIPLIGIMVAALALAGCSEAATGGTTSAPTTTVIDDSVGASFSGGTAGAATGGKTIKIGLINQEGGTVSDPEVSAAIQAAFGYLNEKQSGIKGASLQLEVCKIGSSEEEAQQCAQKFLNDPAISVIMQGGLNVGSQAVHQTIDGKKPTLVTLANPGPDATAANTYALNPSSIAALPGTAAFAKSKGYKSLVVVSSDNPGDLQIAQIGKELFEKNGIKADVVTFPAGSTDLTATFTSAVSQKPDAIVPIVVTTSSCTAAATSLQQIGTTLPILGSSLCATEDIQKAIGDYPKWAYESSTLLLQADDTTGQVGFYKGVMAKYAPGTQTGIGAPAAFGAAFTLAKVLNQIGPDAVTPDSVAKGLAAYTGGVLLGTPNVHFGSVPGSPALSGLTDRFYTYAGDGKWTAGDWQQQTQ</sequence>
<accession>A0A5N0V6R4</accession>